<feature type="region of interest" description="Disordered" evidence="1">
    <location>
        <begin position="1"/>
        <end position="188"/>
    </location>
</feature>
<protein>
    <submittedName>
        <fullName evidence="2">Uncharacterized protein</fullName>
    </submittedName>
</protein>
<reference evidence="2" key="1">
    <citation type="journal article" date="2020" name="bioRxiv">
        <title>Comparative genomics of Chlamydomonas.</title>
        <authorList>
            <person name="Craig R.J."/>
            <person name="Hasan A.R."/>
            <person name="Ness R.W."/>
            <person name="Keightley P.D."/>
        </authorList>
    </citation>
    <scope>NUCLEOTIDE SEQUENCE</scope>
    <source>
        <strain evidence="2">CCAP 11/70</strain>
    </source>
</reference>
<feature type="compositionally biased region" description="Gly residues" evidence="1">
    <location>
        <begin position="21"/>
        <end position="34"/>
    </location>
</feature>
<dbReference type="AlphaFoldDB" id="A0A835Y122"/>
<proteinExistence type="predicted"/>
<accession>A0A835Y122</accession>
<dbReference type="OrthoDB" id="534076at2759"/>
<comment type="caution">
    <text evidence="2">The sequence shown here is derived from an EMBL/GenBank/DDBJ whole genome shotgun (WGS) entry which is preliminary data.</text>
</comment>
<gene>
    <name evidence="2" type="ORF">HYH03_012410</name>
</gene>
<dbReference type="Proteomes" id="UP000612055">
    <property type="component" value="Unassembled WGS sequence"/>
</dbReference>
<evidence type="ECO:0000313" key="3">
    <source>
        <dbReference type="Proteomes" id="UP000612055"/>
    </source>
</evidence>
<evidence type="ECO:0000256" key="1">
    <source>
        <dbReference type="SAM" id="MobiDB-lite"/>
    </source>
</evidence>
<name>A0A835Y122_9CHLO</name>
<organism evidence="2 3">
    <name type="scientific">Edaphochlamys debaryana</name>
    <dbReference type="NCBI Taxonomy" id="47281"/>
    <lineage>
        <taxon>Eukaryota</taxon>
        <taxon>Viridiplantae</taxon>
        <taxon>Chlorophyta</taxon>
        <taxon>core chlorophytes</taxon>
        <taxon>Chlorophyceae</taxon>
        <taxon>CS clade</taxon>
        <taxon>Chlamydomonadales</taxon>
        <taxon>Chlamydomonadales incertae sedis</taxon>
        <taxon>Edaphochlamys</taxon>
    </lineage>
</organism>
<feature type="compositionally biased region" description="Polar residues" evidence="1">
    <location>
        <begin position="103"/>
        <end position="115"/>
    </location>
</feature>
<keyword evidence="3" id="KW-1185">Reference proteome</keyword>
<dbReference type="EMBL" id="JAEHOE010000076">
    <property type="protein sequence ID" value="KAG2489184.1"/>
    <property type="molecule type" value="Genomic_DNA"/>
</dbReference>
<sequence length="801" mass="86572">MEIEDFEEDRLAPPRAPPGAGKPGGAFGSRGGSRAGSQSGGDSLRIPAAGNTAGRQNYGLEGELDSNAPKDAGPGSLAGGMQRLNLQEAPLRPAGGYGLAAETQGSLPASRTGSATLGRGPVAQPGGPGGSLRGPGASPLRPVGPGGPQQLQGPEAYGLAAETSAASNPSLAGGIQLPPPPPLPPRAPMMQPAAAPPYGMASEALQRPPMPQPSLRRPSGADYGLDAEAGAAAGLGAYGLGPEVAAAQAQPQVHAHMGEGYGLEADIAQQHMMDVPPHEMWAQPFDDTFSLEQLPEDQRWLHLNARQAERIITELYGQGTVPAVVDIVDVREKLVEASNPPRLAYLAAVEQATPDHRLPVNCRPSLLQTKLKAGQNRLRKLIEPVTEPGGQQFVDFNFSPDGALQPETGRVWQFGLSLVEANGVGKTGLQRVRQPCLFIARMAIFDRRANRFLGNVFGLRPEAVSNYDKRWEFNPDERVIVRCGCVQSDPQAGTRLVSDDALSIFVEFNLSYRLTVDDTINMPQSEQKCSQLLDEINTCWGMISFKKCASLQREVQISVPLYYGSIYDPKPMDTFYAEKRSKTPVRSIFKAKENPVLQFRVGPLNSGKPPLVPYAFMPTTMLATHDLGTAMASYRMNLALLLARQAGPFVPAADPVLAAFPLLLSDHHLLAEFLTRWRDLTHKMTALLDVGCCSPDVLPPLAALVEAFRRCVIELAPLAHCPTIPARHINNFIEFQGHRLRLVQRYCHVLDPNTNKILGARHPVEPLSHAGFEFLHAPFDASEVRLCMADRLERPVPFYRH</sequence>
<evidence type="ECO:0000313" key="2">
    <source>
        <dbReference type="EMBL" id="KAG2489184.1"/>
    </source>
</evidence>
<feature type="compositionally biased region" description="Pro residues" evidence="1">
    <location>
        <begin position="177"/>
        <end position="187"/>
    </location>
</feature>